<dbReference type="RefSeq" id="WP_005597020.1">
    <property type="nucleotide sequence ID" value="NZ_AFWE01000175.1"/>
</dbReference>
<dbReference type="InterPro" id="IPR008894">
    <property type="entry name" value="QdtA_cupin_dom"/>
</dbReference>
<evidence type="ECO:0000259" key="1">
    <source>
        <dbReference type="Pfam" id="PF05523"/>
    </source>
</evidence>
<dbReference type="CDD" id="cd20292">
    <property type="entry name" value="cupin_QdtA-like"/>
    <property type="match status" value="1"/>
</dbReference>
<evidence type="ECO:0000313" key="2">
    <source>
        <dbReference type="EMBL" id="EGU33603.1"/>
    </source>
</evidence>
<sequence length="136" mass="15965">MSLIKTIEFDLLGDERGSLVSLEQNKNIPFNIKRVYYIFNTEQGVARGFHAHKKLQQVAICLRGSCRFILDDSKCRESIVLDSPNIGLYIDNYKWREMHDFSEDCVLMVLASDYFDESDYIRNYNMFLEKVGEIYV</sequence>
<dbReference type="eggNOG" id="COG1898">
    <property type="taxonomic scope" value="Bacteria"/>
</dbReference>
<dbReference type="EMBL" id="AFWE01000175">
    <property type="protein sequence ID" value="EGU33603.1"/>
    <property type="molecule type" value="Genomic_DNA"/>
</dbReference>
<dbReference type="SUPFAM" id="SSF51182">
    <property type="entry name" value="RmlC-like cupins"/>
    <property type="match status" value="1"/>
</dbReference>
<organism evidence="2 3">
    <name type="scientific">Vibrio scophthalmi LMG 19158</name>
    <dbReference type="NCBI Taxonomy" id="870967"/>
    <lineage>
        <taxon>Bacteria</taxon>
        <taxon>Pseudomonadati</taxon>
        <taxon>Pseudomonadota</taxon>
        <taxon>Gammaproteobacteria</taxon>
        <taxon>Vibrionales</taxon>
        <taxon>Vibrionaceae</taxon>
        <taxon>Vibrio</taxon>
    </lineage>
</organism>
<proteinExistence type="predicted"/>
<name>F9RR17_9VIBR</name>
<comment type="caution">
    <text evidence="2">The sequence shown here is derived from an EMBL/GenBank/DDBJ whole genome shotgun (WGS) entry which is preliminary data.</text>
</comment>
<dbReference type="InterPro" id="IPR011051">
    <property type="entry name" value="RmlC_Cupin_sf"/>
</dbReference>
<dbReference type="InterPro" id="IPR014710">
    <property type="entry name" value="RmlC-like_jellyroll"/>
</dbReference>
<dbReference type="AlphaFoldDB" id="F9RR17"/>
<gene>
    <name evidence="2" type="ORF">VIS19158_09887</name>
</gene>
<dbReference type="Proteomes" id="UP000004349">
    <property type="component" value="Unassembled WGS sequence"/>
</dbReference>
<accession>F9RR17</accession>
<dbReference type="Gene3D" id="2.60.120.10">
    <property type="entry name" value="Jelly Rolls"/>
    <property type="match status" value="1"/>
</dbReference>
<feature type="domain" description="Sugar 3,4-ketoisomerase QdtA cupin" evidence="1">
    <location>
        <begin position="5"/>
        <end position="131"/>
    </location>
</feature>
<evidence type="ECO:0000313" key="3">
    <source>
        <dbReference type="Proteomes" id="UP000004349"/>
    </source>
</evidence>
<protein>
    <recommendedName>
        <fullName evidence="1">Sugar 3,4-ketoisomerase QdtA cupin domain-containing protein</fullName>
    </recommendedName>
</protein>
<reference evidence="2 3" key="1">
    <citation type="journal article" date="2012" name="Int. J. Syst. Evol. Microbiol.">
        <title>Vibrio caribbeanicus sp. nov., isolated from the marine sponge Scleritoderma cyanea.</title>
        <authorList>
            <person name="Hoffmann M."/>
            <person name="Monday S.R."/>
            <person name="Allard M.W."/>
            <person name="Strain E.A."/>
            <person name="Whittaker P."/>
            <person name="Naum M."/>
            <person name="McCarthy P.J."/>
            <person name="Lopez J.V."/>
            <person name="Fischer M."/>
            <person name="Brown E.W."/>
        </authorList>
    </citation>
    <scope>NUCLEOTIDE SEQUENCE [LARGE SCALE GENOMIC DNA]</scope>
    <source>
        <strain evidence="2 3">LMG 19158</strain>
    </source>
</reference>
<dbReference type="Pfam" id="PF05523">
    <property type="entry name" value="FdtA"/>
    <property type="match status" value="1"/>
</dbReference>